<organism evidence="1 2">
    <name type="scientific">Lysobacter antibioticus</name>
    <dbReference type="NCBI Taxonomy" id="84531"/>
    <lineage>
        <taxon>Bacteria</taxon>
        <taxon>Pseudomonadati</taxon>
        <taxon>Pseudomonadota</taxon>
        <taxon>Gammaproteobacteria</taxon>
        <taxon>Lysobacterales</taxon>
        <taxon>Lysobacteraceae</taxon>
        <taxon>Lysobacter</taxon>
    </lineage>
</organism>
<sequence length="203" mass="23000">MKTTNTSARERPILFSAPMVRAILNGTKTQTRRLVKLNMAGRVQRGAAKQWHIADPDAVAACPYGQPGDRLWVRETFIASRGYDELPPTKFGNKPLWYVADGEPDKARWWHLSDRRRPAIHMPRWACRIVLEVTGVRVERLQGISDADAGAEGVDRTNTSVAGYARERFRRLWASTGGDWDANPWVWAVEFKRLDTSARRGEG</sequence>
<dbReference type="EMBL" id="CP011129">
    <property type="protein sequence ID" value="ALN79462.1"/>
    <property type="molecule type" value="Genomic_DNA"/>
</dbReference>
<evidence type="ECO:0000313" key="1">
    <source>
        <dbReference type="EMBL" id="ALN79462.1"/>
    </source>
</evidence>
<accession>A0A0S2F7E1</accession>
<proteinExistence type="predicted"/>
<name>A0A0S2F7E1_LYSAN</name>
<evidence type="ECO:0000313" key="2">
    <source>
        <dbReference type="Proteomes" id="UP000060787"/>
    </source>
</evidence>
<evidence type="ECO:0008006" key="3">
    <source>
        <dbReference type="Google" id="ProtNLM"/>
    </source>
</evidence>
<gene>
    <name evidence="1" type="ORF">LA76x_1305</name>
</gene>
<reference evidence="1 2" key="1">
    <citation type="journal article" date="2015" name="BMC Genomics">
        <title>Comparative genomics and metabolic profiling of the genus Lysobacter.</title>
        <authorList>
            <person name="de Bruijn I."/>
            <person name="Cheng X."/>
            <person name="de Jager V."/>
            <person name="Exposito R.G."/>
            <person name="Watrous J."/>
            <person name="Patel N."/>
            <person name="Postma J."/>
            <person name="Dorrestein P.C."/>
            <person name="Kobayashi D."/>
            <person name="Raaijmakers J.M."/>
        </authorList>
    </citation>
    <scope>NUCLEOTIDE SEQUENCE [LARGE SCALE GENOMIC DNA]</scope>
    <source>
        <strain evidence="1 2">76</strain>
    </source>
</reference>
<dbReference type="Proteomes" id="UP000060787">
    <property type="component" value="Chromosome"/>
</dbReference>
<dbReference type="AlphaFoldDB" id="A0A0S2F7E1"/>
<dbReference type="PATRIC" id="fig|84531.8.peg.1330"/>
<dbReference type="RefSeq" id="WP_057917042.1">
    <property type="nucleotide sequence ID" value="NZ_CP011129.1"/>
</dbReference>
<dbReference type="KEGG" id="lab:LA76x_1305"/>
<dbReference type="STRING" id="84531.LA76x_1305"/>
<keyword evidence="2" id="KW-1185">Reference proteome</keyword>
<protein>
    <recommendedName>
        <fullName evidence="3">ASCH domain-containing protein</fullName>
    </recommendedName>
</protein>